<name>A0ABT5IRG6_9NEIS</name>
<evidence type="ECO:0000256" key="1">
    <source>
        <dbReference type="SAM" id="Phobius"/>
    </source>
</evidence>
<organism evidence="3 4">
    <name type="scientific">Vogesella margarita</name>
    <dbReference type="NCBI Taxonomy" id="2984199"/>
    <lineage>
        <taxon>Bacteria</taxon>
        <taxon>Pseudomonadati</taxon>
        <taxon>Pseudomonadota</taxon>
        <taxon>Betaproteobacteria</taxon>
        <taxon>Neisseriales</taxon>
        <taxon>Chromobacteriaceae</taxon>
        <taxon>Vogesella</taxon>
    </lineage>
</organism>
<sequence length="71" mass="7057">MKFRSVALRFGAKVSAATAATFGLMASAQAAVPAAVTTAITDAGTDAATVGGLVLVVIVGIASFKYLRKAL</sequence>
<dbReference type="Proteomes" id="UP001222030">
    <property type="component" value="Unassembled WGS sequence"/>
</dbReference>
<keyword evidence="4" id="KW-1185">Reference proteome</keyword>
<dbReference type="RefSeq" id="WP_272772945.1">
    <property type="nucleotide sequence ID" value="NZ_JAQQLE010000013.1"/>
</dbReference>
<feature type="signal peptide" evidence="2">
    <location>
        <begin position="1"/>
        <end position="30"/>
    </location>
</feature>
<keyword evidence="1" id="KW-0472">Membrane</keyword>
<gene>
    <name evidence="3" type="ORF">PQU96_13600</name>
</gene>
<comment type="caution">
    <text evidence="3">The sequence shown here is derived from an EMBL/GenBank/DDBJ whole genome shotgun (WGS) entry which is preliminary data.</text>
</comment>
<evidence type="ECO:0000313" key="3">
    <source>
        <dbReference type="EMBL" id="MDC7715147.1"/>
    </source>
</evidence>
<proteinExistence type="predicted"/>
<protein>
    <submittedName>
        <fullName evidence="3">Major capsid protein</fullName>
    </submittedName>
</protein>
<dbReference type="Pfam" id="PF05356">
    <property type="entry name" value="Phage_Coat_B"/>
    <property type="match status" value="1"/>
</dbReference>
<evidence type="ECO:0000313" key="4">
    <source>
        <dbReference type="Proteomes" id="UP001222030"/>
    </source>
</evidence>
<keyword evidence="1" id="KW-0812">Transmembrane</keyword>
<reference evidence="3 4" key="1">
    <citation type="submission" date="2023-01" db="EMBL/GenBank/DDBJ databases">
        <title>Novel species of the genus Vogesella isolated from rivers.</title>
        <authorList>
            <person name="Lu H."/>
        </authorList>
    </citation>
    <scope>NUCLEOTIDE SEQUENCE [LARGE SCALE GENOMIC DNA]</scope>
    <source>
        <strain evidence="3 4">LYT5W</strain>
    </source>
</reference>
<keyword evidence="2" id="KW-0732">Signal</keyword>
<accession>A0ABT5IRG6</accession>
<evidence type="ECO:0000256" key="2">
    <source>
        <dbReference type="SAM" id="SignalP"/>
    </source>
</evidence>
<dbReference type="EMBL" id="JAQQLE010000013">
    <property type="protein sequence ID" value="MDC7715147.1"/>
    <property type="molecule type" value="Genomic_DNA"/>
</dbReference>
<feature type="chain" id="PRO_5047294967" evidence="2">
    <location>
        <begin position="31"/>
        <end position="71"/>
    </location>
</feature>
<feature type="transmembrane region" description="Helical" evidence="1">
    <location>
        <begin position="46"/>
        <end position="67"/>
    </location>
</feature>
<dbReference type="InterPro" id="IPR008020">
    <property type="entry name" value="G8P"/>
</dbReference>
<keyword evidence="1" id="KW-1133">Transmembrane helix</keyword>